<dbReference type="AlphaFoldDB" id="A0A976FPJ7"/>
<keyword evidence="2" id="KW-1185">Reference proteome</keyword>
<gene>
    <name evidence="1" type="ORF">CCR75_001621</name>
</gene>
<dbReference type="KEGG" id="blac:94345394"/>
<comment type="caution">
    <text evidence="1">The sequence shown here is derived from an EMBL/GenBank/DDBJ whole genome shotgun (WGS) entry which is preliminary data.</text>
</comment>
<dbReference type="GeneID" id="94345394"/>
<evidence type="ECO:0000313" key="2">
    <source>
        <dbReference type="Proteomes" id="UP000294530"/>
    </source>
</evidence>
<proteinExistence type="predicted"/>
<dbReference type="EMBL" id="SHOA02000010">
    <property type="protein sequence ID" value="TDH70241.1"/>
    <property type="molecule type" value="Genomic_DNA"/>
</dbReference>
<protein>
    <submittedName>
        <fullName evidence="1">Uncharacterized protein</fullName>
    </submittedName>
</protein>
<reference evidence="1 2" key="1">
    <citation type="journal article" date="2021" name="Genome Biol.">
        <title>AFLAP: assembly-free linkage analysis pipeline using k-mers from genome sequencing data.</title>
        <authorList>
            <person name="Fletcher K."/>
            <person name="Zhang L."/>
            <person name="Gil J."/>
            <person name="Han R."/>
            <person name="Cavanaugh K."/>
            <person name="Michelmore R."/>
        </authorList>
    </citation>
    <scope>NUCLEOTIDE SEQUENCE [LARGE SCALE GENOMIC DNA]</scope>
    <source>
        <strain evidence="1 2">SF5</strain>
    </source>
</reference>
<organism evidence="1 2">
    <name type="scientific">Bremia lactucae</name>
    <name type="common">Lettuce downy mildew</name>
    <dbReference type="NCBI Taxonomy" id="4779"/>
    <lineage>
        <taxon>Eukaryota</taxon>
        <taxon>Sar</taxon>
        <taxon>Stramenopiles</taxon>
        <taxon>Oomycota</taxon>
        <taxon>Peronosporomycetes</taxon>
        <taxon>Peronosporales</taxon>
        <taxon>Peronosporaceae</taxon>
        <taxon>Bremia</taxon>
    </lineage>
</organism>
<accession>A0A976FPJ7</accession>
<name>A0A976FPJ7_BRELC</name>
<dbReference type="Proteomes" id="UP000294530">
    <property type="component" value="Unassembled WGS sequence"/>
</dbReference>
<sequence>MIASCLVGLGVYLSMQITVKSSSNCLADFTTPSYLLVELFTPPRSSDGLQLPSGVRRFTPLSVSRMVSHDVSISITTSSVISDELLNRGDFTDKYNAFCGSQLQKHL</sequence>
<evidence type="ECO:0000313" key="1">
    <source>
        <dbReference type="EMBL" id="TDH70241.1"/>
    </source>
</evidence>
<dbReference type="RefSeq" id="XP_067819740.1">
    <property type="nucleotide sequence ID" value="XM_067959723.1"/>
</dbReference>